<dbReference type="RefSeq" id="XP_005647032.1">
    <property type="nucleotide sequence ID" value="XM_005646975.1"/>
</dbReference>
<comment type="caution">
    <text evidence="4">The sequence shown here is derived from an EMBL/GenBank/DDBJ whole genome shotgun (WGS) entry which is preliminary data.</text>
</comment>
<dbReference type="InterPro" id="IPR043143">
    <property type="entry name" value="Mal/L-sulf/L-lact_DH-like_NADP"/>
</dbReference>
<evidence type="ECO:0000256" key="1">
    <source>
        <dbReference type="ARBA" id="ARBA00006056"/>
    </source>
</evidence>
<evidence type="ECO:0000313" key="5">
    <source>
        <dbReference type="Proteomes" id="UP000007264"/>
    </source>
</evidence>
<protein>
    <submittedName>
        <fullName evidence="4">Malate/L-lact</fullName>
    </submittedName>
</protein>
<evidence type="ECO:0000256" key="2">
    <source>
        <dbReference type="ARBA" id="ARBA00023002"/>
    </source>
</evidence>
<proteinExistence type="inferred from homology"/>
<dbReference type="KEGG" id="csl:COCSUDRAFT_5658"/>
<dbReference type="Pfam" id="PF02615">
    <property type="entry name" value="Ldh_2"/>
    <property type="match status" value="1"/>
</dbReference>
<dbReference type="eggNOG" id="ENOG502QRW5">
    <property type="taxonomic scope" value="Eukaryota"/>
</dbReference>
<feature type="region of interest" description="Disordered" evidence="3">
    <location>
        <begin position="1"/>
        <end position="34"/>
    </location>
</feature>
<keyword evidence="5" id="KW-1185">Reference proteome</keyword>
<dbReference type="GeneID" id="17040474"/>
<dbReference type="EMBL" id="AGSI01000010">
    <property type="protein sequence ID" value="EIE22488.1"/>
    <property type="molecule type" value="Genomic_DNA"/>
</dbReference>
<sequence>LRSRESSKRAQLPSMRRQSVQASPLSPTSTSDTEAIPISDLRGLLEQAIRALGYSEEETDVIVEAILWSQLRGNSQGVIKIPSGAFAIPPGTGPAVVVQDSPVSASIDGQQCLGMLALHKATKLAVAKAKQAGVGIVGINNTASTTGALGHWVEQIADAGLVGIIMCQSPEYVAPHGSTEAIFGTNPIALGCPSDGGPVIVDLATSAQSWYSLLEAKESGQAVGEDIGYDARGEPTTDPGSILDGGAIRTFDRHAPCHRHRTEFFLELSYKGSALALLVEILGGALAGGAVVGKAAARNWGSLVAAVDPAALGDAAAFSSRVSALLRRVKAARPAPGVAEIRLPGESSAELAERCRAAGVVPMSSRLYEQLRAAASA</sequence>
<dbReference type="InterPro" id="IPR036111">
    <property type="entry name" value="Mal/L-sulfo/L-lacto_DH-like_sf"/>
</dbReference>
<evidence type="ECO:0000313" key="4">
    <source>
        <dbReference type="EMBL" id="EIE22488.1"/>
    </source>
</evidence>
<dbReference type="OrthoDB" id="3512640at2759"/>
<dbReference type="AlphaFoldDB" id="I0YVR9"/>
<dbReference type="InterPro" id="IPR043144">
    <property type="entry name" value="Mal/L-sulf/L-lact_DH-like_ah"/>
</dbReference>
<dbReference type="InterPro" id="IPR003767">
    <property type="entry name" value="Malate/L-lactate_DH-like"/>
</dbReference>
<dbReference type="PANTHER" id="PTHR11091:SF0">
    <property type="entry name" value="MALATE DEHYDROGENASE"/>
    <property type="match status" value="1"/>
</dbReference>
<accession>I0YVR9</accession>
<feature type="compositionally biased region" description="Polar residues" evidence="3">
    <location>
        <begin position="16"/>
        <end position="33"/>
    </location>
</feature>
<dbReference type="STRING" id="574566.I0YVR9"/>
<dbReference type="Gene3D" id="1.10.1530.10">
    <property type="match status" value="1"/>
</dbReference>
<dbReference type="SUPFAM" id="SSF89733">
    <property type="entry name" value="L-sulfolactate dehydrogenase-like"/>
    <property type="match status" value="1"/>
</dbReference>
<gene>
    <name evidence="4" type="ORF">COCSUDRAFT_5658</name>
</gene>
<evidence type="ECO:0000256" key="3">
    <source>
        <dbReference type="SAM" id="MobiDB-lite"/>
    </source>
</evidence>
<dbReference type="Proteomes" id="UP000007264">
    <property type="component" value="Unassembled WGS sequence"/>
</dbReference>
<organism evidence="4 5">
    <name type="scientific">Coccomyxa subellipsoidea (strain C-169)</name>
    <name type="common">Green microalga</name>
    <dbReference type="NCBI Taxonomy" id="574566"/>
    <lineage>
        <taxon>Eukaryota</taxon>
        <taxon>Viridiplantae</taxon>
        <taxon>Chlorophyta</taxon>
        <taxon>core chlorophytes</taxon>
        <taxon>Trebouxiophyceae</taxon>
        <taxon>Trebouxiophyceae incertae sedis</taxon>
        <taxon>Coccomyxaceae</taxon>
        <taxon>Coccomyxa</taxon>
        <taxon>Coccomyxa subellipsoidea</taxon>
    </lineage>
</organism>
<feature type="non-terminal residue" evidence="4">
    <location>
        <position position="377"/>
    </location>
</feature>
<reference evidence="4 5" key="1">
    <citation type="journal article" date="2012" name="Genome Biol.">
        <title>The genome of the polar eukaryotic microalga coccomyxa subellipsoidea reveals traits of cold adaptation.</title>
        <authorList>
            <person name="Blanc G."/>
            <person name="Agarkova I."/>
            <person name="Grimwood J."/>
            <person name="Kuo A."/>
            <person name="Brueggeman A."/>
            <person name="Dunigan D."/>
            <person name="Gurnon J."/>
            <person name="Ladunga I."/>
            <person name="Lindquist E."/>
            <person name="Lucas S."/>
            <person name="Pangilinan J."/>
            <person name="Proschold T."/>
            <person name="Salamov A."/>
            <person name="Schmutz J."/>
            <person name="Weeks D."/>
            <person name="Yamada T."/>
            <person name="Claverie J.M."/>
            <person name="Grigoriev I."/>
            <person name="Van Etten J."/>
            <person name="Lomsadze A."/>
            <person name="Borodovsky M."/>
        </authorList>
    </citation>
    <scope>NUCLEOTIDE SEQUENCE [LARGE SCALE GENOMIC DNA]</scope>
    <source>
        <strain evidence="4 5">C-169</strain>
    </source>
</reference>
<feature type="non-terminal residue" evidence="4">
    <location>
        <position position="1"/>
    </location>
</feature>
<comment type="similarity">
    <text evidence="1">Belongs to the LDH2/MDH2 oxidoreductase family.</text>
</comment>
<dbReference type="GO" id="GO:0016491">
    <property type="term" value="F:oxidoreductase activity"/>
    <property type="evidence" value="ECO:0007669"/>
    <property type="project" value="UniProtKB-KW"/>
</dbReference>
<dbReference type="PANTHER" id="PTHR11091">
    <property type="entry name" value="OXIDOREDUCTASE-RELATED"/>
    <property type="match status" value="1"/>
</dbReference>
<keyword evidence="2" id="KW-0560">Oxidoreductase</keyword>
<dbReference type="Gene3D" id="3.30.1370.60">
    <property type="entry name" value="Hypothetical oxidoreductase yiak, domain 2"/>
    <property type="match status" value="1"/>
</dbReference>
<name>I0YVR9_COCSC</name>